<dbReference type="PROSITE" id="PS51480">
    <property type="entry name" value="DHAL"/>
    <property type="match status" value="1"/>
</dbReference>
<dbReference type="Gene3D" id="1.25.40.340">
    <property type="match status" value="1"/>
</dbReference>
<proteinExistence type="predicted"/>
<dbReference type="SMART" id="SM01121">
    <property type="entry name" value="Dak1_2"/>
    <property type="match status" value="1"/>
</dbReference>
<dbReference type="InterPro" id="IPR033470">
    <property type="entry name" value="FakA-like_C"/>
</dbReference>
<feature type="compositionally biased region" description="Basic and acidic residues" evidence="1">
    <location>
        <begin position="216"/>
        <end position="229"/>
    </location>
</feature>
<dbReference type="GO" id="GO:0004371">
    <property type="term" value="F:glycerone kinase activity"/>
    <property type="evidence" value="ECO:0007669"/>
    <property type="project" value="InterPro"/>
</dbReference>
<dbReference type="SUPFAM" id="SSF101473">
    <property type="entry name" value="DhaL-like"/>
    <property type="match status" value="1"/>
</dbReference>
<evidence type="ECO:0000256" key="1">
    <source>
        <dbReference type="SAM" id="MobiDB-lite"/>
    </source>
</evidence>
<reference evidence="3 4" key="1">
    <citation type="submission" date="2016-10" db="EMBL/GenBank/DDBJ databases">
        <authorList>
            <person name="de Groot N.N."/>
        </authorList>
    </citation>
    <scope>NUCLEOTIDE SEQUENCE [LARGE SCALE GENOMIC DNA]</scope>
    <source>
        <strain evidence="3 4">DSM 22126</strain>
    </source>
</reference>
<dbReference type="InterPro" id="IPR004007">
    <property type="entry name" value="DhaL_dom"/>
</dbReference>
<dbReference type="Pfam" id="PF02734">
    <property type="entry name" value="Dak2"/>
    <property type="match status" value="1"/>
</dbReference>
<name>A0A1H1RJU7_9CELL</name>
<dbReference type="InterPro" id="IPR036117">
    <property type="entry name" value="DhaL_dom_sf"/>
</dbReference>
<gene>
    <name evidence="3" type="ORF">SAMN04489860_1378</name>
</gene>
<dbReference type="GO" id="GO:0006071">
    <property type="term" value="P:glycerol metabolic process"/>
    <property type="evidence" value="ECO:0007669"/>
    <property type="project" value="InterPro"/>
</dbReference>
<protein>
    <recommendedName>
        <fullName evidence="2">DhaL domain-containing protein</fullName>
    </recommendedName>
</protein>
<dbReference type="InterPro" id="IPR048394">
    <property type="entry name" value="FakA-like_M"/>
</dbReference>
<dbReference type="PANTHER" id="PTHR33434:SF4">
    <property type="entry name" value="PHOSPHATASE PROTEIN"/>
    <property type="match status" value="1"/>
</dbReference>
<dbReference type="Pfam" id="PF21645">
    <property type="entry name" value="FakA-like_M"/>
    <property type="match status" value="1"/>
</dbReference>
<evidence type="ECO:0000313" key="3">
    <source>
        <dbReference type="EMBL" id="SDS36021.1"/>
    </source>
</evidence>
<dbReference type="AlphaFoldDB" id="A0A1H1RJU7"/>
<organism evidence="3 4">
    <name type="scientific">Paraoerskovia marina</name>
    <dbReference type="NCBI Taxonomy" id="545619"/>
    <lineage>
        <taxon>Bacteria</taxon>
        <taxon>Bacillati</taxon>
        <taxon>Actinomycetota</taxon>
        <taxon>Actinomycetes</taxon>
        <taxon>Micrococcales</taxon>
        <taxon>Cellulomonadaceae</taxon>
        <taxon>Paraoerskovia</taxon>
    </lineage>
</organism>
<dbReference type="InterPro" id="IPR050270">
    <property type="entry name" value="DegV_domain_contain"/>
</dbReference>
<dbReference type="eggNOG" id="COG1461">
    <property type="taxonomic scope" value="Bacteria"/>
</dbReference>
<dbReference type="EMBL" id="LT629776">
    <property type="protein sequence ID" value="SDS36021.1"/>
    <property type="molecule type" value="Genomic_DNA"/>
</dbReference>
<evidence type="ECO:0000313" key="4">
    <source>
        <dbReference type="Proteomes" id="UP000185663"/>
    </source>
</evidence>
<dbReference type="RefSeq" id="WP_172829039.1">
    <property type="nucleotide sequence ID" value="NZ_LT629776.1"/>
</dbReference>
<dbReference type="Proteomes" id="UP000185663">
    <property type="component" value="Chromosome I"/>
</dbReference>
<accession>A0A1H1RJU7</accession>
<sequence>MDDAPWTDQGAGTVDVALVDAWVRLSVDELTAVRPRLDALNVFPVADADTGTNMLLTMRAGSDASHGADLSTVLTTLARGALLGARGNSGVILAAYLGGIALHLGSAEGASATDLADALAAGAVAARDAVADPVPGTALTAADAAASAARACAGEVDRAQTVRGVATVAADAADRAVEESSSLLAVLRDADVPDAGAAGIAAVLGALARAAGASRPRAETELPHHEVDRPSGGPEFEVMLVVRAAPEAPPEVDVAAGLRQALTECGDSVAVVAGPGHWQGHVHTDRPLRALAAAQEVADSAGAEMRQMCVHSLDLPGHHAGALSEPAVPGSLGVVVVTASPGLVTDYARAGAVVLVSPGDLEQSELDRALAEAGGATTVVLPAVAAGPDLDVRGATVVPAPTDLHAVAALAAVQVADGPVLDAMVHAAASVRATRVEPGDDVTVTVGGVMHPGIEVLTLLHADGCTPADLRAVTDVVEAASPGVEIVVLASGRPGRTIEVGVE</sequence>
<dbReference type="PANTHER" id="PTHR33434">
    <property type="entry name" value="DEGV DOMAIN-CONTAINING PROTEIN DR_1986-RELATED"/>
    <property type="match status" value="1"/>
</dbReference>
<keyword evidence="4" id="KW-1185">Reference proteome</keyword>
<feature type="region of interest" description="Disordered" evidence="1">
    <location>
        <begin position="214"/>
        <end position="233"/>
    </location>
</feature>
<feature type="domain" description="DhaL" evidence="2">
    <location>
        <begin position="17"/>
        <end position="209"/>
    </location>
</feature>
<evidence type="ECO:0000259" key="2">
    <source>
        <dbReference type="PROSITE" id="PS51480"/>
    </source>
</evidence>
<dbReference type="SMART" id="SM01120">
    <property type="entry name" value="Dak2"/>
    <property type="match status" value="1"/>
</dbReference>
<dbReference type="STRING" id="545619.SAMN04489860_1378"/>